<dbReference type="InterPro" id="IPR051610">
    <property type="entry name" value="GPI/OXD"/>
</dbReference>
<dbReference type="GO" id="GO:0046872">
    <property type="term" value="F:metal ion binding"/>
    <property type="evidence" value="ECO:0007669"/>
    <property type="project" value="UniProtKB-KW"/>
</dbReference>
<feature type="domain" description="Cupin type-2" evidence="3">
    <location>
        <begin position="69"/>
        <end position="133"/>
    </location>
</feature>
<dbReference type="AlphaFoldDB" id="A0A7W5ZJU3"/>
<comment type="caution">
    <text evidence="4">The sequence shown here is derived from an EMBL/GenBank/DDBJ whole genome shotgun (WGS) entry which is preliminary data.</text>
</comment>
<dbReference type="InterPro" id="IPR011051">
    <property type="entry name" value="RmlC_Cupin_sf"/>
</dbReference>
<protein>
    <submittedName>
        <fullName evidence="4">(S)-ureidoglycine aminohydrolase</fullName>
        <ecNumber evidence="4">3.5.3.26</ecNumber>
    </submittedName>
</protein>
<keyword evidence="4" id="KW-0378">Hydrolase</keyword>
<proteinExistence type="predicted"/>
<evidence type="ECO:0000256" key="2">
    <source>
        <dbReference type="SAM" id="SignalP"/>
    </source>
</evidence>
<keyword evidence="1" id="KW-0479">Metal-binding</keyword>
<dbReference type="SUPFAM" id="SSF51182">
    <property type="entry name" value="RmlC-like cupins"/>
    <property type="match status" value="1"/>
</dbReference>
<dbReference type="RefSeq" id="WP_183973864.1">
    <property type="nucleotide sequence ID" value="NZ_JACIBY010000004.1"/>
</dbReference>
<dbReference type="PANTHER" id="PTHR35848">
    <property type="entry name" value="OXALATE-BINDING PROTEIN"/>
    <property type="match status" value="1"/>
</dbReference>
<dbReference type="EC" id="3.5.3.26" evidence="4"/>
<reference evidence="4 5" key="1">
    <citation type="submission" date="2020-08" db="EMBL/GenBank/DDBJ databases">
        <title>Genomic Encyclopedia of Type Strains, Phase IV (KMG-IV): sequencing the most valuable type-strain genomes for metagenomic binning, comparative biology and taxonomic classification.</title>
        <authorList>
            <person name="Goeker M."/>
        </authorList>
    </citation>
    <scope>NUCLEOTIDE SEQUENCE [LARGE SCALE GENOMIC DNA]</scope>
    <source>
        <strain evidence="4 5">DSM 17976</strain>
    </source>
</reference>
<keyword evidence="5" id="KW-1185">Reference proteome</keyword>
<dbReference type="InterPro" id="IPR014710">
    <property type="entry name" value="RmlC-like_jellyroll"/>
</dbReference>
<evidence type="ECO:0000259" key="3">
    <source>
        <dbReference type="Pfam" id="PF07883"/>
    </source>
</evidence>
<gene>
    <name evidence="4" type="ORF">FHS57_002436</name>
</gene>
<evidence type="ECO:0000313" key="5">
    <source>
        <dbReference type="Proteomes" id="UP000541352"/>
    </source>
</evidence>
<sequence>MAFQPFSFAFKLIVGLALSFSLSAQHQPIASGVYVWKDLPVSKKASVEQRQILEGTTPAFKHLKVHATTLKPHQAPHPSHKHSDEELVIVKEGELTVMIEGKTETLEAGSIALIMPGDEHGFENKTNAPVTYYIMRYEAVEGVDLERGKKAGGSFVVHWNQVEFKPHDKGGRRNFFDRATAHAKRFEMHVTTLNEGLMSHPPHTHKAAEILLLTHQQAEESIDGKWLSSDVGDIIFLQSNVPHALRNTSKGSCTYFAFQFE</sequence>
<dbReference type="Gene3D" id="2.60.120.10">
    <property type="entry name" value="Jelly Rolls"/>
    <property type="match status" value="1"/>
</dbReference>
<keyword evidence="2" id="KW-0732">Signal</keyword>
<feature type="domain" description="Cupin type-2" evidence="3">
    <location>
        <begin position="191"/>
        <end position="256"/>
    </location>
</feature>
<dbReference type="InterPro" id="IPR013096">
    <property type="entry name" value="Cupin_2"/>
</dbReference>
<organism evidence="4 5">
    <name type="scientific">Runella defluvii</name>
    <dbReference type="NCBI Taxonomy" id="370973"/>
    <lineage>
        <taxon>Bacteria</taxon>
        <taxon>Pseudomonadati</taxon>
        <taxon>Bacteroidota</taxon>
        <taxon>Cytophagia</taxon>
        <taxon>Cytophagales</taxon>
        <taxon>Spirosomataceae</taxon>
        <taxon>Runella</taxon>
    </lineage>
</organism>
<evidence type="ECO:0000313" key="4">
    <source>
        <dbReference type="EMBL" id="MBB3838431.1"/>
    </source>
</evidence>
<dbReference type="GO" id="GO:0071522">
    <property type="term" value="F:ureidoglycine aminohydrolase activity"/>
    <property type="evidence" value="ECO:0007669"/>
    <property type="project" value="UniProtKB-EC"/>
</dbReference>
<feature type="signal peptide" evidence="2">
    <location>
        <begin position="1"/>
        <end position="26"/>
    </location>
</feature>
<accession>A0A7W5ZJU3</accession>
<name>A0A7W5ZJU3_9BACT</name>
<dbReference type="Pfam" id="PF07883">
    <property type="entry name" value="Cupin_2"/>
    <property type="match status" value="2"/>
</dbReference>
<dbReference type="EMBL" id="JACIBY010000004">
    <property type="protein sequence ID" value="MBB3838431.1"/>
    <property type="molecule type" value="Genomic_DNA"/>
</dbReference>
<feature type="chain" id="PRO_5030792141" evidence="2">
    <location>
        <begin position="27"/>
        <end position="261"/>
    </location>
</feature>
<dbReference type="Proteomes" id="UP000541352">
    <property type="component" value="Unassembled WGS sequence"/>
</dbReference>
<evidence type="ECO:0000256" key="1">
    <source>
        <dbReference type="ARBA" id="ARBA00022723"/>
    </source>
</evidence>